<protein>
    <submittedName>
        <fullName evidence="2">Uncharacterized protein</fullName>
    </submittedName>
</protein>
<dbReference type="KEGG" id="vg:65073099"/>
<evidence type="ECO:0000313" key="3">
    <source>
        <dbReference type="Proteomes" id="UP000290981"/>
    </source>
</evidence>
<accession>A0A411AXU0</accession>
<name>A0A411AXU0_9VIRU</name>
<keyword evidence="1" id="KW-0472">Membrane</keyword>
<evidence type="ECO:0000256" key="1">
    <source>
        <dbReference type="SAM" id="Phobius"/>
    </source>
</evidence>
<dbReference type="GeneID" id="65073099"/>
<dbReference type="RefSeq" id="YP_010084064.1">
    <property type="nucleotide sequence ID" value="NC_055060.1"/>
</dbReference>
<evidence type="ECO:0000313" key="2">
    <source>
        <dbReference type="EMBL" id="QAX92913.1"/>
    </source>
</evidence>
<sequence>MGWLIAALVLWALAAIVGAILGGLAEGPIGFLIGLAGGGFVGMLLAIFPMSMAQTHWNERVISCHVTEKDRGGKEDGMRVYTSCGTFQNTDSILRGKNTSADIWARIHPGKTQEFHVVGWRLGLTSDFPNILEVR</sequence>
<organism evidence="2 3">
    <name type="scientific">Streptomyces phage WheeHeim</name>
    <dbReference type="NCBI Taxonomy" id="2500797"/>
    <lineage>
        <taxon>Viruses</taxon>
        <taxon>Varidnaviria</taxon>
        <taxon>Bamfordvirae</taxon>
        <taxon>Preplasmiviricota</taxon>
        <taxon>Prepoliviricotina</taxon>
        <taxon>Tectiliviricetes</taxon>
        <taxon>Kalamavirales</taxon>
        <taxon>Tectiviridae</taxon>
        <taxon>Deltatectivirus</taxon>
        <taxon>Deltatectivirus wheeheim</taxon>
    </lineage>
</organism>
<keyword evidence="1" id="KW-0812">Transmembrane</keyword>
<feature type="transmembrane region" description="Helical" evidence="1">
    <location>
        <begin position="29"/>
        <end position="48"/>
    </location>
</feature>
<dbReference type="EMBL" id="MK305890">
    <property type="protein sequence ID" value="QAX92913.1"/>
    <property type="molecule type" value="Genomic_DNA"/>
</dbReference>
<dbReference type="Proteomes" id="UP000290981">
    <property type="component" value="Segment"/>
</dbReference>
<proteinExistence type="predicted"/>
<keyword evidence="1" id="KW-1133">Transmembrane helix</keyword>
<keyword evidence="3" id="KW-1185">Reference proteome</keyword>
<reference evidence="2 3" key="1">
    <citation type="submission" date="2018-12" db="EMBL/GenBank/DDBJ databases">
        <authorList>
            <person name="Huynh A."/>
            <person name="Morcos G.S."/>
            <person name="Braun J."/>
            <person name="Danaila R."/>
            <person name="Emelio N."/>
            <person name="Mathyvannan S."/>
            <person name="Miner K."/>
            <person name="Nayak R."/>
            <person name="Norman C."/>
            <person name="Tran V."/>
            <person name="Wang J."/>
            <person name="Moy A."/>
            <person name="deCarvalho T."/>
            <person name="Erill I."/>
            <person name="Caruso S.M."/>
            <person name="Garlena R.A."/>
            <person name="Russell D.A."/>
            <person name="Pope W.H."/>
            <person name="Jacobs-Sera D."/>
            <person name="Hatfull G.F."/>
        </authorList>
    </citation>
    <scope>NUCLEOTIDE SEQUENCE [LARGE SCALE GENOMIC DNA]</scope>
</reference>
<gene>
    <name evidence="2" type="primary">4</name>
    <name evidence="2" type="ORF">SEA_WHEEHEIM_4</name>
</gene>